<organism evidence="1 2">
    <name type="scientific">Datura stramonium</name>
    <name type="common">Jimsonweed</name>
    <name type="synonym">Common thornapple</name>
    <dbReference type="NCBI Taxonomy" id="4076"/>
    <lineage>
        <taxon>Eukaryota</taxon>
        <taxon>Viridiplantae</taxon>
        <taxon>Streptophyta</taxon>
        <taxon>Embryophyta</taxon>
        <taxon>Tracheophyta</taxon>
        <taxon>Spermatophyta</taxon>
        <taxon>Magnoliopsida</taxon>
        <taxon>eudicotyledons</taxon>
        <taxon>Gunneridae</taxon>
        <taxon>Pentapetalae</taxon>
        <taxon>asterids</taxon>
        <taxon>lamiids</taxon>
        <taxon>Solanales</taxon>
        <taxon>Solanaceae</taxon>
        <taxon>Solanoideae</taxon>
        <taxon>Datureae</taxon>
        <taxon>Datura</taxon>
    </lineage>
</organism>
<name>A0ABS8V625_DATST</name>
<reference evidence="1 2" key="1">
    <citation type="journal article" date="2021" name="BMC Genomics">
        <title>Datura genome reveals duplications of psychoactive alkaloid biosynthetic genes and high mutation rate following tissue culture.</title>
        <authorList>
            <person name="Rajewski A."/>
            <person name="Carter-House D."/>
            <person name="Stajich J."/>
            <person name="Litt A."/>
        </authorList>
    </citation>
    <scope>NUCLEOTIDE SEQUENCE [LARGE SCALE GENOMIC DNA]</scope>
    <source>
        <strain evidence="1">AR-01</strain>
    </source>
</reference>
<gene>
    <name evidence="1" type="ORF">HAX54_028250</name>
</gene>
<evidence type="ECO:0000313" key="2">
    <source>
        <dbReference type="Proteomes" id="UP000823775"/>
    </source>
</evidence>
<proteinExistence type="predicted"/>
<protein>
    <submittedName>
        <fullName evidence="1">Uncharacterized protein</fullName>
    </submittedName>
</protein>
<dbReference type="EMBL" id="JACEIK010003463">
    <property type="protein sequence ID" value="MCD9641806.1"/>
    <property type="molecule type" value="Genomic_DNA"/>
</dbReference>
<accession>A0ABS8V625</accession>
<evidence type="ECO:0000313" key="1">
    <source>
        <dbReference type="EMBL" id="MCD9641806.1"/>
    </source>
</evidence>
<sequence>MQGRPPNYDDYYPDYEEKTNFANYHMENFQAYTLVSNLGTLAARPTELVETIITIRIKETNVIELAFAGHLCCQAPRRAGRGSSWSSGMPGFSRYEQHDVRAVCRRPKMPIPVRLGTEVVKTNFNPSMNNEEAIY</sequence>
<dbReference type="Proteomes" id="UP000823775">
    <property type="component" value="Unassembled WGS sequence"/>
</dbReference>
<keyword evidence="2" id="KW-1185">Reference proteome</keyword>
<comment type="caution">
    <text evidence="1">The sequence shown here is derived from an EMBL/GenBank/DDBJ whole genome shotgun (WGS) entry which is preliminary data.</text>
</comment>